<dbReference type="PANTHER" id="PTHR11254">
    <property type="entry name" value="HECT DOMAIN UBIQUITIN-PROTEIN LIGASE"/>
    <property type="match status" value="1"/>
</dbReference>
<dbReference type="PROSITE" id="PS50237">
    <property type="entry name" value="HECT"/>
    <property type="match status" value="1"/>
</dbReference>
<feature type="compositionally biased region" description="Basic and acidic residues" evidence="7">
    <location>
        <begin position="655"/>
        <end position="665"/>
    </location>
</feature>
<evidence type="ECO:0000256" key="1">
    <source>
        <dbReference type="ARBA" id="ARBA00000885"/>
    </source>
</evidence>
<dbReference type="GO" id="GO:0061630">
    <property type="term" value="F:ubiquitin protein ligase activity"/>
    <property type="evidence" value="ECO:0007669"/>
    <property type="project" value="UniProtKB-EC"/>
</dbReference>
<gene>
    <name evidence="9" type="ORF">HYH02_005924</name>
</gene>
<sequence>MASQALFPVSVTLGSTTVGLVAWPSLTVRGLAQRVASAVGGAEDPEALVFELERVTLPATSTLATCLARWHRPASGDSKETVRLKCVRSSSSRASGSRASRPGVQAGGGGSAGGAKCRGRGSPRHTVRQVALRAAAALALPPGPARLAAEAEAAADVCLLPYTFTSWTDALELGLMPVAVGLACSLLPDKPSATERVMQALSELLDLPMDFAPRGPLYGALCALQLHTCLLAAAMPAQDAAAAAAAAAVAGSAGAAAERGGGVAGAAGPPEGGGGGGGGGCGVASGGAGGGVVARRGRRGAPLGGFRARCGRQREAALAAQARLLDKAAARAAAVLQQLSVFDSPLSVMLAEYKPPPQAAAAGAAGGAAAVPAQAVPLGQGPQHGAAAPSAAAGGPAAAAAPSRDLRLVAAAVLEPYAAMQLLDTLGRLLDLGSSAAIAAAAAGAVAAGAIAAGAGTGTGPAASMPARPVTATGGCGVLPAGLLPSGWECHRSLFQTVLDLGVAARGGGPLDDEGGIGGGAGGATSDDSDDEDGGSGYGGTGSGEEGAGANTRLGSGTRVKLELPLVARTLDVLLQLHVQAHTACGSEPAAGADGSSGGASVNTGANVSGSGGEAAAATIATVAGAASVDAAAGGAASAAGVPGGDGGRLGQHAPDSHASPDGHHQAHHAQGGDSGSVDGDSSSSSSNSDDHLHDDGDNDSDGDGDDSDDSSEDSDSSGSSSAASGSSGSREERRRRRRRCPRARAFAELPPCLDWLRDVGCVLEACCDVYSLAGGSSGEEEEEEEEEEEAQEVVQEPRVAVEVAVAVAVAAGQGPAAAATAASAPDDTGTVSALAEVPAQDATGMVTPPASPPRAAAAPAAPASPATPVPALPASAAGSAASTPGLASLATSPESAVSFFSNLSSASPALRVSPGSSPSTFGPHSFGGGAGNGTGAGSSSNSSAAAADSGHASPTRSGGSTTGAVARQPVGTDGVTAAAPAALLGSGRAAAPPMTAPSLAVAAAAAAASMQVRGGNPAAAVAAAAALYAVTAMALSSAPQPRLPPLQLAAASPVEPASAAPAVAAAAAQAPAPASAVPAAAAAAAAAGRTPPPQLQQQQQQQRVAWAPAAPLQTGPVPVSTRTAIVSALRRAFACPCIVNQLLAEVKRGGSRSGRGRSGGGSGGSGRGGRSLAALCERSVWRHPRLADCAPAAAYQKQVLDNLLAPLSYVYEDDDYDAPVLQVSRSDLLGTSVSELMQYDGYCLGSEGICISFDDEQAYGDGVLREWLTEVAGAVFDPNAGLFRLCEGDHRCLHLSAAGCLSQGQDDHLELLTFAGRVLGLAMRARVPLGFHLCTALFKLLQHPGRPGATRARLSLADLAQIDPRVAATCGQIAAAPDVEVLGLTFVASTGALGLAHEVPLLPGGEELAVTAANRRDYLQRLVRFYCTWGCSSAHGAALLGGEGGGGADSNSNSSGGAGAGAGAAGAAADSSGDGAAASGSSSSSSSSTSGSTARSSSSGSDGGAGAGRGAGGSGGGGSGGGWWEEVELDALEAFAQGLSEALLGCDEDGVGALAERLRAVAPAAFNGRLGGDTGGLDVAAWRAATSATAFKSEREKAALEAFWAVVAELCPEQRRRLLHFWTAVSHLPAGGFRHLSQQLQLVPARSGDDVYGSGLPDAEEGEAAEGEAAQGGAQQGQQERGREGQPPREQEDREGQGEGEGEGEVQGVDSGIVAGGPVGEQSAASLSGSIDGASPGGAAAAAAAVTGSSSASGSSSSGGGGGGIAGGDRRESGAGAGPSAAAAGGAAAEEVALALGLAEPAPGASEAAGDDDDANEPHASTPAAANAADAASASTSAGAATAAPAPAPAASRRPPRGSPLLSAHTCFFQLRLPLLGEVAAMREAVEESLANGAAFWNE</sequence>
<feature type="compositionally biased region" description="Low complexity" evidence="7">
    <location>
        <begin position="1729"/>
        <end position="1757"/>
    </location>
</feature>
<dbReference type="Gene3D" id="3.30.2160.10">
    <property type="entry name" value="Hect, E3 ligase catalytic domain"/>
    <property type="match status" value="1"/>
</dbReference>
<evidence type="ECO:0000256" key="7">
    <source>
        <dbReference type="SAM" id="MobiDB-lite"/>
    </source>
</evidence>
<feature type="compositionally biased region" description="Polar residues" evidence="7">
    <location>
        <begin position="955"/>
        <end position="964"/>
    </location>
</feature>
<proteinExistence type="predicted"/>
<evidence type="ECO:0000256" key="4">
    <source>
        <dbReference type="ARBA" id="ARBA00022679"/>
    </source>
</evidence>
<dbReference type="Proteomes" id="UP000613740">
    <property type="component" value="Unassembled WGS sequence"/>
</dbReference>
<comment type="caution">
    <text evidence="9">The sequence shown here is derived from an EMBL/GenBank/DDBJ whole genome shotgun (WGS) entry which is preliminary data.</text>
</comment>
<feature type="compositionally biased region" description="Low complexity" evidence="7">
    <location>
        <begin position="1821"/>
        <end position="1859"/>
    </location>
</feature>
<comment type="catalytic activity">
    <reaction evidence="1">
        <text>S-ubiquitinyl-[E2 ubiquitin-conjugating enzyme]-L-cysteine + [acceptor protein]-L-lysine = [E2 ubiquitin-conjugating enzyme]-L-cysteine + N(6)-ubiquitinyl-[acceptor protein]-L-lysine.</text>
        <dbReference type="EC" id="2.3.2.26"/>
    </reaction>
</comment>
<evidence type="ECO:0000313" key="10">
    <source>
        <dbReference type="Proteomes" id="UP000613740"/>
    </source>
</evidence>
<accession>A0A835WKQ3</accession>
<feature type="compositionally biased region" description="Low complexity" evidence="7">
    <location>
        <begin position="1466"/>
        <end position="1501"/>
    </location>
</feature>
<evidence type="ECO:0000256" key="2">
    <source>
        <dbReference type="ARBA" id="ARBA00004906"/>
    </source>
</evidence>
<dbReference type="InterPro" id="IPR000569">
    <property type="entry name" value="HECT_dom"/>
</dbReference>
<keyword evidence="10" id="KW-1185">Reference proteome</keyword>
<feature type="compositionally biased region" description="Basic and acidic residues" evidence="7">
    <location>
        <begin position="1681"/>
        <end position="1698"/>
    </location>
</feature>
<feature type="compositionally biased region" description="Low complexity" evidence="7">
    <location>
        <begin position="88"/>
        <end position="104"/>
    </location>
</feature>
<feature type="compositionally biased region" description="Low complexity" evidence="7">
    <location>
        <begin position="854"/>
        <end position="865"/>
    </location>
</feature>
<feature type="compositionally biased region" description="Gly residues" evidence="7">
    <location>
        <begin position="1152"/>
        <end position="1170"/>
    </location>
</feature>
<dbReference type="InterPro" id="IPR035983">
    <property type="entry name" value="Hect_E3_ubiquitin_ligase"/>
</dbReference>
<name>A0A835WKQ3_9CHLO</name>
<feature type="region of interest" description="Disordered" evidence="7">
    <location>
        <begin position="908"/>
        <end position="969"/>
    </location>
</feature>
<dbReference type="SMART" id="SM00119">
    <property type="entry name" value="HECTc"/>
    <property type="match status" value="1"/>
</dbReference>
<feature type="compositionally biased region" description="Gly residues" evidence="7">
    <location>
        <begin position="1502"/>
        <end position="1524"/>
    </location>
</feature>
<feature type="compositionally biased region" description="Low complexity" evidence="7">
    <location>
        <begin position="873"/>
        <end position="889"/>
    </location>
</feature>
<feature type="compositionally biased region" description="Low complexity" evidence="7">
    <location>
        <begin position="938"/>
        <end position="954"/>
    </location>
</feature>
<dbReference type="EMBL" id="JAEHOD010000015">
    <property type="protein sequence ID" value="KAG2449177.1"/>
    <property type="molecule type" value="Genomic_DNA"/>
</dbReference>
<evidence type="ECO:0000256" key="3">
    <source>
        <dbReference type="ARBA" id="ARBA00012485"/>
    </source>
</evidence>
<dbReference type="SUPFAM" id="SSF56204">
    <property type="entry name" value="Hect, E3 ligase catalytic domain"/>
    <property type="match status" value="2"/>
</dbReference>
<evidence type="ECO:0000259" key="8">
    <source>
        <dbReference type="PROSITE" id="PS50237"/>
    </source>
</evidence>
<feature type="compositionally biased region" description="Low complexity" evidence="7">
    <location>
        <begin position="1668"/>
        <end position="1680"/>
    </location>
</feature>
<reference evidence="9" key="1">
    <citation type="journal article" date="2020" name="bioRxiv">
        <title>Comparative genomics of Chlamydomonas.</title>
        <authorList>
            <person name="Craig R.J."/>
            <person name="Hasan A.R."/>
            <person name="Ness R.W."/>
            <person name="Keightley P.D."/>
        </authorList>
    </citation>
    <scope>NUCLEOTIDE SEQUENCE</scope>
    <source>
        <strain evidence="9">CCAP 11/173</strain>
    </source>
</reference>
<dbReference type="Gene3D" id="3.90.1750.10">
    <property type="entry name" value="Hect, E3 ligase catalytic domains"/>
    <property type="match status" value="1"/>
</dbReference>
<protein>
    <recommendedName>
        <fullName evidence="3">HECT-type E3 ubiquitin transferase</fullName>
        <ecNumber evidence="3">2.3.2.26</ecNumber>
    </recommendedName>
</protein>
<dbReference type="GO" id="GO:0000209">
    <property type="term" value="P:protein polyubiquitination"/>
    <property type="evidence" value="ECO:0007669"/>
    <property type="project" value="TreeGrafter"/>
</dbReference>
<dbReference type="GO" id="GO:0005737">
    <property type="term" value="C:cytoplasm"/>
    <property type="evidence" value="ECO:0007669"/>
    <property type="project" value="TreeGrafter"/>
</dbReference>
<feature type="compositionally biased region" description="Acidic residues" evidence="7">
    <location>
        <begin position="779"/>
        <end position="792"/>
    </location>
</feature>
<evidence type="ECO:0000313" key="9">
    <source>
        <dbReference type="EMBL" id="KAG2449177.1"/>
    </source>
</evidence>
<feature type="region of interest" description="Disordered" evidence="7">
    <location>
        <begin position="636"/>
        <end position="740"/>
    </location>
</feature>
<evidence type="ECO:0000256" key="5">
    <source>
        <dbReference type="ARBA" id="ARBA00022786"/>
    </source>
</evidence>
<organism evidence="9 10">
    <name type="scientific">Chlamydomonas schloesseri</name>
    <dbReference type="NCBI Taxonomy" id="2026947"/>
    <lineage>
        <taxon>Eukaryota</taxon>
        <taxon>Viridiplantae</taxon>
        <taxon>Chlorophyta</taxon>
        <taxon>core chlorophytes</taxon>
        <taxon>Chlorophyceae</taxon>
        <taxon>CS clade</taxon>
        <taxon>Chlamydomonadales</taxon>
        <taxon>Chlamydomonadaceae</taxon>
        <taxon>Chlamydomonas</taxon>
    </lineage>
</organism>
<dbReference type="InterPro" id="IPR050409">
    <property type="entry name" value="E3_ubiq-protein_ligase"/>
</dbReference>
<feature type="compositionally biased region" description="Gly residues" evidence="7">
    <location>
        <begin position="926"/>
        <end position="937"/>
    </location>
</feature>
<feature type="compositionally biased region" description="Gly residues" evidence="7">
    <location>
        <begin position="510"/>
        <end position="523"/>
    </location>
</feature>
<dbReference type="Pfam" id="PF00632">
    <property type="entry name" value="HECT"/>
    <property type="match status" value="2"/>
</dbReference>
<comment type="caution">
    <text evidence="6">Lacks conserved residue(s) required for the propagation of feature annotation.</text>
</comment>
<feature type="compositionally biased region" description="Low complexity" evidence="7">
    <location>
        <begin position="717"/>
        <end position="729"/>
    </location>
</feature>
<feature type="region of interest" description="Disordered" evidence="7">
    <location>
        <begin position="1445"/>
        <end position="1524"/>
    </location>
</feature>
<comment type="pathway">
    <text evidence="2">Protein modification; protein ubiquitination.</text>
</comment>
<evidence type="ECO:0000256" key="6">
    <source>
        <dbReference type="PROSITE-ProRule" id="PRU00104"/>
    </source>
</evidence>
<dbReference type="GO" id="GO:0006511">
    <property type="term" value="P:ubiquitin-dependent protein catabolic process"/>
    <property type="evidence" value="ECO:0007669"/>
    <property type="project" value="TreeGrafter"/>
</dbReference>
<feature type="region of interest" description="Disordered" evidence="7">
    <location>
        <begin position="510"/>
        <end position="554"/>
    </location>
</feature>
<feature type="region of interest" description="Disordered" evidence="7">
    <location>
        <begin position="1803"/>
        <end position="1859"/>
    </location>
</feature>
<dbReference type="OrthoDB" id="8068875at2759"/>
<feature type="region of interest" description="Disordered" evidence="7">
    <location>
        <begin position="1150"/>
        <end position="1171"/>
    </location>
</feature>
<dbReference type="EC" id="2.3.2.26" evidence="3"/>
<dbReference type="Gene3D" id="3.30.2410.10">
    <property type="entry name" value="Hect, E3 ligase catalytic domain"/>
    <property type="match status" value="1"/>
</dbReference>
<feature type="compositionally biased region" description="Gly residues" evidence="7">
    <location>
        <begin position="535"/>
        <end position="547"/>
    </location>
</feature>
<feature type="compositionally biased region" description="Acidic residues" evidence="7">
    <location>
        <begin position="697"/>
        <end position="716"/>
    </location>
</feature>
<feature type="domain" description="HECT" evidence="8">
    <location>
        <begin position="1263"/>
        <end position="1660"/>
    </location>
</feature>
<feature type="region of interest" description="Disordered" evidence="7">
    <location>
        <begin position="1086"/>
        <end position="1115"/>
    </location>
</feature>
<feature type="region of interest" description="Disordered" evidence="7">
    <location>
        <begin position="87"/>
        <end position="122"/>
    </location>
</feature>
<keyword evidence="4" id="KW-0808">Transferase</keyword>
<feature type="region of interest" description="Disordered" evidence="7">
    <location>
        <begin position="775"/>
        <end position="794"/>
    </location>
</feature>
<feature type="region of interest" description="Disordered" evidence="7">
    <location>
        <begin position="1648"/>
        <end position="1783"/>
    </location>
</feature>
<dbReference type="PANTHER" id="PTHR11254:SF67">
    <property type="entry name" value="E3 UBIQUITIN-PROTEIN LIGASE HUWE1"/>
    <property type="match status" value="1"/>
</dbReference>
<feature type="compositionally biased region" description="Low complexity" evidence="7">
    <location>
        <begin position="669"/>
        <end position="688"/>
    </location>
</feature>
<keyword evidence="5 6" id="KW-0833">Ubl conjugation pathway</keyword>
<feature type="region of interest" description="Disordered" evidence="7">
    <location>
        <begin position="844"/>
        <end position="889"/>
    </location>
</feature>
<feature type="compositionally biased region" description="Gly residues" evidence="7">
    <location>
        <begin position="1758"/>
        <end position="1768"/>
    </location>
</feature>